<evidence type="ECO:0000256" key="5">
    <source>
        <dbReference type="SAM" id="MobiDB-lite"/>
    </source>
</evidence>
<keyword evidence="4 6" id="KW-0472">Membrane</keyword>
<evidence type="ECO:0000256" key="1">
    <source>
        <dbReference type="ARBA" id="ARBA00004167"/>
    </source>
</evidence>
<sequence length="326" mass="36197">MGSLRERLARRKRAVSAGYRPVGYAMPTLLAVGLHLLVLIISVISLPLRQADEPESTSIVQATLVSTETTTDQAQRAEEARARAAARQAEEEARQAEEEQARAEAEREAAEAEQQAAREAEELQRQAEREAAEADAQRRAEEAERLAQQREEQEAERQAEAQRRAEEEARQREAEEQRQREAEEQRQREAEEQRRREEEARRAAEAAAAGLDRAIEGESEAVANARQAQEAANSFINLVRRAVEQAWVIPPGASGQLNANVQVQLGPSGELFGATITQSSGDSAFDRSALQAVEAAAPFGELRQLPPMAQRDFRQFNLRFSPGDVR</sequence>
<evidence type="ECO:0000256" key="2">
    <source>
        <dbReference type="ARBA" id="ARBA00022692"/>
    </source>
</evidence>
<evidence type="ECO:0000256" key="4">
    <source>
        <dbReference type="ARBA" id="ARBA00023136"/>
    </source>
</evidence>
<feature type="transmembrane region" description="Helical" evidence="6">
    <location>
        <begin position="21"/>
        <end position="48"/>
    </location>
</feature>
<dbReference type="SUPFAM" id="SSF74653">
    <property type="entry name" value="TolA/TonB C-terminal domain"/>
    <property type="match status" value="1"/>
</dbReference>
<dbReference type="Pfam" id="PF13103">
    <property type="entry name" value="TonB_2"/>
    <property type="match status" value="1"/>
</dbReference>
<gene>
    <name evidence="7" type="primary">tolA</name>
    <name evidence="7" type="ORF">H9854_05090</name>
</gene>
<feature type="compositionally biased region" description="Basic and acidic residues" evidence="5">
    <location>
        <begin position="75"/>
        <end position="204"/>
    </location>
</feature>
<accession>A0A9D1WLZ6</accession>
<comment type="caution">
    <text evidence="7">The sequence shown here is derived from an EMBL/GenBank/DDBJ whole genome shotgun (WGS) entry which is preliminary data.</text>
</comment>
<dbReference type="InterPro" id="IPR014161">
    <property type="entry name" value="Tol-Pal_TolA"/>
</dbReference>
<dbReference type="NCBIfam" id="TIGR01352">
    <property type="entry name" value="tonB_Cterm"/>
    <property type="match status" value="1"/>
</dbReference>
<dbReference type="GO" id="GO:0019534">
    <property type="term" value="F:toxin transmembrane transporter activity"/>
    <property type="evidence" value="ECO:0007669"/>
    <property type="project" value="InterPro"/>
</dbReference>
<keyword evidence="3 6" id="KW-1133">Transmembrane helix</keyword>
<organism evidence="7 8">
    <name type="scientific">Candidatus Halomonas stercoripullorum</name>
    <dbReference type="NCBI Taxonomy" id="2838617"/>
    <lineage>
        <taxon>Bacteria</taxon>
        <taxon>Pseudomonadati</taxon>
        <taxon>Pseudomonadota</taxon>
        <taxon>Gammaproteobacteria</taxon>
        <taxon>Oceanospirillales</taxon>
        <taxon>Halomonadaceae</taxon>
        <taxon>Halomonas</taxon>
    </lineage>
</organism>
<evidence type="ECO:0000313" key="7">
    <source>
        <dbReference type="EMBL" id="HIX61590.1"/>
    </source>
</evidence>
<evidence type="ECO:0000313" key="8">
    <source>
        <dbReference type="Proteomes" id="UP000824248"/>
    </source>
</evidence>
<evidence type="ECO:0000256" key="3">
    <source>
        <dbReference type="ARBA" id="ARBA00022989"/>
    </source>
</evidence>
<reference evidence="7" key="2">
    <citation type="submission" date="2021-04" db="EMBL/GenBank/DDBJ databases">
        <authorList>
            <person name="Gilroy R."/>
        </authorList>
    </citation>
    <scope>NUCLEOTIDE SEQUENCE</scope>
    <source>
        <strain evidence="7">1193</strain>
    </source>
</reference>
<dbReference type="GO" id="GO:0016020">
    <property type="term" value="C:membrane"/>
    <property type="evidence" value="ECO:0007669"/>
    <property type="project" value="UniProtKB-SubCell"/>
</dbReference>
<keyword evidence="2 6" id="KW-0812">Transmembrane</keyword>
<protein>
    <submittedName>
        <fullName evidence="7">Cell envelope integrity protein TolA</fullName>
    </submittedName>
</protein>
<dbReference type="InterPro" id="IPR006260">
    <property type="entry name" value="TonB/TolA_C"/>
</dbReference>
<dbReference type="Proteomes" id="UP000824248">
    <property type="component" value="Unassembled WGS sequence"/>
</dbReference>
<dbReference type="Gene3D" id="3.30.1150.10">
    <property type="match status" value="1"/>
</dbReference>
<dbReference type="NCBIfam" id="TIGR02794">
    <property type="entry name" value="tolA_full"/>
    <property type="match status" value="1"/>
</dbReference>
<proteinExistence type="predicted"/>
<feature type="region of interest" description="Disordered" evidence="5">
    <location>
        <begin position="67"/>
        <end position="212"/>
    </location>
</feature>
<dbReference type="EMBL" id="DXFC01000149">
    <property type="protein sequence ID" value="HIX61590.1"/>
    <property type="molecule type" value="Genomic_DNA"/>
</dbReference>
<reference evidence="7" key="1">
    <citation type="journal article" date="2021" name="PeerJ">
        <title>Extensive microbial diversity within the chicken gut microbiome revealed by metagenomics and culture.</title>
        <authorList>
            <person name="Gilroy R."/>
            <person name="Ravi A."/>
            <person name="Getino M."/>
            <person name="Pursley I."/>
            <person name="Horton D.L."/>
            <person name="Alikhan N.F."/>
            <person name="Baker D."/>
            <person name="Gharbi K."/>
            <person name="Hall N."/>
            <person name="Watson M."/>
            <person name="Adriaenssens E.M."/>
            <person name="Foster-Nyarko E."/>
            <person name="Jarju S."/>
            <person name="Secka A."/>
            <person name="Antonio M."/>
            <person name="Oren A."/>
            <person name="Chaudhuri R.R."/>
            <person name="La Ragione R."/>
            <person name="Hildebrand F."/>
            <person name="Pallen M.J."/>
        </authorList>
    </citation>
    <scope>NUCLEOTIDE SEQUENCE</scope>
    <source>
        <strain evidence="7">1193</strain>
    </source>
</reference>
<dbReference type="AlphaFoldDB" id="A0A9D1WLZ6"/>
<comment type="subcellular location">
    <subcellularLocation>
        <location evidence="1">Membrane</location>
        <topology evidence="1">Single-pass membrane protein</topology>
    </subcellularLocation>
</comment>
<name>A0A9D1WLZ6_9GAMM</name>
<dbReference type="GO" id="GO:0043213">
    <property type="term" value="P:bacteriocin transport"/>
    <property type="evidence" value="ECO:0007669"/>
    <property type="project" value="InterPro"/>
</dbReference>
<evidence type="ECO:0000256" key="6">
    <source>
        <dbReference type="SAM" id="Phobius"/>
    </source>
</evidence>